<name>A0A1D2M8S5_ORCCI</name>
<organism evidence="1 2">
    <name type="scientific">Orchesella cincta</name>
    <name type="common">Springtail</name>
    <name type="synonym">Podura cincta</name>
    <dbReference type="NCBI Taxonomy" id="48709"/>
    <lineage>
        <taxon>Eukaryota</taxon>
        <taxon>Metazoa</taxon>
        <taxon>Ecdysozoa</taxon>
        <taxon>Arthropoda</taxon>
        <taxon>Hexapoda</taxon>
        <taxon>Collembola</taxon>
        <taxon>Entomobryomorpha</taxon>
        <taxon>Entomobryoidea</taxon>
        <taxon>Orchesellidae</taxon>
        <taxon>Orchesellinae</taxon>
        <taxon>Orchesella</taxon>
    </lineage>
</organism>
<evidence type="ECO:0000313" key="1">
    <source>
        <dbReference type="EMBL" id="ODM89378.1"/>
    </source>
</evidence>
<protein>
    <submittedName>
        <fullName evidence="1">Protein shuttle craft</fullName>
    </submittedName>
</protein>
<dbReference type="OMA" id="CGDCEIF"/>
<dbReference type="Proteomes" id="UP000094527">
    <property type="component" value="Unassembled WGS sequence"/>
</dbReference>
<reference evidence="1 2" key="1">
    <citation type="journal article" date="2016" name="Genome Biol. Evol.">
        <title>Gene Family Evolution Reflects Adaptation to Soil Environmental Stressors in the Genome of the Collembolan Orchesella cincta.</title>
        <authorList>
            <person name="Faddeeva-Vakhrusheva A."/>
            <person name="Derks M.F."/>
            <person name="Anvar S.Y."/>
            <person name="Agamennone V."/>
            <person name="Suring W."/>
            <person name="Smit S."/>
            <person name="van Straalen N.M."/>
            <person name="Roelofs D."/>
        </authorList>
    </citation>
    <scope>NUCLEOTIDE SEQUENCE [LARGE SCALE GENOMIC DNA]</scope>
    <source>
        <tissue evidence="1">Mixed pool</tissue>
    </source>
</reference>
<proteinExistence type="predicted"/>
<dbReference type="EMBL" id="LJIJ01002688">
    <property type="protein sequence ID" value="ODM89378.1"/>
    <property type="molecule type" value="Genomic_DNA"/>
</dbReference>
<gene>
    <name evidence="1" type="ORF">Ocin01_17309</name>
</gene>
<comment type="caution">
    <text evidence="1">The sequence shown here is derived from an EMBL/GenBank/DDBJ whole genome shotgun (WGS) entry which is preliminary data.</text>
</comment>
<sequence>MKPEDYKCKAKCEKLCSLGHPCGAEHACHEPCPDCQTQVVKSLPCHPNHKATLACHDDGINYKCMEITEKELECGHKSEQECHADPKEIVCNELTLKKYPDCGHERYILCFLQTIMVCQKEACRREARRIRKTDE</sequence>
<accession>A0A1D2M8S5</accession>
<evidence type="ECO:0000313" key="2">
    <source>
        <dbReference type="Proteomes" id="UP000094527"/>
    </source>
</evidence>
<keyword evidence="2" id="KW-1185">Reference proteome</keyword>
<dbReference type="AlphaFoldDB" id="A0A1D2M8S5"/>
<dbReference type="OrthoDB" id="536399at2759"/>